<protein>
    <submittedName>
        <fullName evidence="2">Uncharacterized protein</fullName>
    </submittedName>
</protein>
<evidence type="ECO:0000313" key="2">
    <source>
        <dbReference type="EMBL" id="EIP88648.1"/>
    </source>
</evidence>
<keyword evidence="1" id="KW-0812">Transmembrane</keyword>
<accession>A0ABN0G8N6</accession>
<dbReference type="EMBL" id="JH692062">
    <property type="protein sequence ID" value="EIP88648.1"/>
    <property type="molecule type" value="Genomic_DNA"/>
</dbReference>
<reference evidence="3" key="1">
    <citation type="journal article" date="2012" name="J. Bacteriol.">
        <title>Revised Genome Sequence of Burkholderia thailandensis MSMB43 with Improved Annotation.</title>
        <authorList>
            <person name="Zhuo Y."/>
            <person name="Liu L."/>
            <person name="Wang Q."/>
            <person name="Liu X."/>
            <person name="Ren B."/>
            <person name="Liu M."/>
            <person name="Ni P."/>
            <person name="Cheng Y.Q."/>
            <person name="Zhang L."/>
        </authorList>
    </citation>
    <scope>NUCLEOTIDE SEQUENCE [LARGE SCALE GENOMIC DNA]</scope>
    <source>
        <strain evidence="3">MSMB43</strain>
    </source>
</reference>
<feature type="transmembrane region" description="Helical" evidence="1">
    <location>
        <begin position="47"/>
        <end position="71"/>
    </location>
</feature>
<gene>
    <name evidence="2" type="ORF">A33K_14748</name>
</gene>
<evidence type="ECO:0000313" key="3">
    <source>
        <dbReference type="Proteomes" id="UP000004682"/>
    </source>
</evidence>
<keyword evidence="1" id="KW-0472">Membrane</keyword>
<name>A0ABN0G8N6_9BURK</name>
<keyword evidence="3" id="KW-1185">Reference proteome</keyword>
<proteinExistence type="predicted"/>
<organism evidence="2 3">
    <name type="scientific">Burkholderia humptydooensis MSMB43</name>
    <dbReference type="NCBI Taxonomy" id="441157"/>
    <lineage>
        <taxon>Bacteria</taxon>
        <taxon>Pseudomonadati</taxon>
        <taxon>Pseudomonadota</taxon>
        <taxon>Betaproteobacteria</taxon>
        <taxon>Burkholderiales</taxon>
        <taxon>Burkholderiaceae</taxon>
        <taxon>Burkholderia</taxon>
        <taxon>pseudomallei group</taxon>
    </lineage>
</organism>
<feature type="transmembrane region" description="Helical" evidence="1">
    <location>
        <begin position="131"/>
        <end position="154"/>
    </location>
</feature>
<evidence type="ECO:0000256" key="1">
    <source>
        <dbReference type="SAM" id="Phobius"/>
    </source>
</evidence>
<keyword evidence="1" id="KW-1133">Transmembrane helix</keyword>
<dbReference type="Proteomes" id="UP000004682">
    <property type="component" value="Unassembled WGS sequence"/>
</dbReference>
<feature type="transmembrane region" description="Helical" evidence="1">
    <location>
        <begin position="91"/>
        <end position="119"/>
    </location>
</feature>
<sequence>MEPPMLSIVFDNLSRRVNQTVDEWLGRQPGSGAFVASRTARRVSFMVAHPFICVSALVALKFLIAMLWWAAPRFLALTIPSYSWSNAEFSAYFGTLWSVQATIAALVYPIVIAFVAVLLQRRATAKLSLQLYLLDAAVLPAGISSISLVATMGIEYLAVPYVPPEWVAMGIAGDCAWFFVDVALTAWFLYRTVRYLNDSTRMRVFTRFAVNVALPVDVRERLQGNVFLHEGRIDETLEDEVRPSNKPHVRYFPLPDGEPCVTIVVRGSKTIVDVRLRPLRIAAKLWVRAHEGKRSVAPRLVAQAGRPLLSMTFAPGESLSGRETLCTVRSGKPPSHIGAFLIRRSVVLGHRKPSISTIDIFEELATEVLSLVEQRRFEGATETISALADLHAELIKAGTFINDDGANDNAALLADPYQMAGLRLHQDWVRGYRELVIAAATDANLDTSFYRRCCYLSYRLLNRLHDQHSDIVSYVLNLSTLMSHRLGIWWQSKADERGLTTRDAENAVALPLPVSRQYDSALKTFIEGWEASCYRDIRVPRESAGNAWRALSEQLRFSAEYLRYLLKMFSGAVVRGDRVASLYLVDSLLKWWSTQETQFDGHPLPDNEFPLHTLAHIDDDWSVVRTNIENLPDGKEEQAATAQALASVVLRRHWVDVRLVTALVLLSWTRDAADESAFSFELAISLLTGRSYKDGGTVALKEIAEFQRVFLHLIRGQIADRRYAGRLDGVVRTICEALEPDRLGGRVFSGFGDADMHSLLNTQIELLLAAAGSRTPSGVFTVVSAVPYWSRDLNQLESLRHIARQLSDALNWPGLASRLPIVDKLRRALGKTTSADDARTALISELDALTTATTEARQAIFVNAQVADSRLHLASSAVSRYVLDGQCKTFPLSIATTFIAEPRSGDVSRVNIANVRKGPFADPPLEGGHDCTIEWYNKLVGEQIASSVLEKYFRAKGTESLPDVNTAIFLDELVQQAQRIQQRGGTPVVLVPSQNAPTWLGHLREGPGLAASAFAFSYPHADDPASVIGHLGDVPIHAAPISVVACYLVPLDDFAKLAYAAFDEARCVGIEWSPESSETIRLSFVWEFSVSEEA</sequence>